<evidence type="ECO:0000256" key="1">
    <source>
        <dbReference type="ARBA" id="ARBA00003330"/>
    </source>
</evidence>
<name>A0A5M8FP57_9GAMM</name>
<dbReference type="EC" id="1.11.1.24" evidence="3"/>
<dbReference type="OrthoDB" id="9812811at2"/>
<evidence type="ECO:0000256" key="4">
    <source>
        <dbReference type="ARBA" id="ARBA00022559"/>
    </source>
</evidence>
<keyword evidence="6" id="KW-0560">Oxidoreductase</keyword>
<comment type="subunit">
    <text evidence="2">Monomer.</text>
</comment>
<proteinExistence type="inferred from homology"/>
<dbReference type="InterPro" id="IPR036249">
    <property type="entry name" value="Thioredoxin-like_sf"/>
</dbReference>
<keyword evidence="7" id="KW-1015">Disulfide bond</keyword>
<comment type="similarity">
    <text evidence="10">Belongs to the peroxiredoxin family. BCP/PrxQ subfamily.</text>
</comment>
<dbReference type="GO" id="GO:0034599">
    <property type="term" value="P:cellular response to oxidative stress"/>
    <property type="evidence" value="ECO:0007669"/>
    <property type="project" value="TreeGrafter"/>
</dbReference>
<dbReference type="GO" id="GO:0008379">
    <property type="term" value="F:thioredoxin peroxidase activity"/>
    <property type="evidence" value="ECO:0007669"/>
    <property type="project" value="TreeGrafter"/>
</dbReference>
<dbReference type="SUPFAM" id="SSF52833">
    <property type="entry name" value="Thioredoxin-like"/>
    <property type="match status" value="1"/>
</dbReference>
<evidence type="ECO:0000256" key="8">
    <source>
        <dbReference type="ARBA" id="ARBA00023284"/>
    </source>
</evidence>
<evidence type="ECO:0000256" key="11">
    <source>
        <dbReference type="ARBA" id="ARBA00042639"/>
    </source>
</evidence>
<dbReference type="PANTHER" id="PTHR42801:SF4">
    <property type="entry name" value="AHPC_TSA FAMILY PROTEIN"/>
    <property type="match status" value="1"/>
</dbReference>
<evidence type="ECO:0000256" key="10">
    <source>
        <dbReference type="ARBA" id="ARBA00038489"/>
    </source>
</evidence>
<evidence type="ECO:0000256" key="9">
    <source>
        <dbReference type="ARBA" id="ARBA00032824"/>
    </source>
</evidence>
<dbReference type="InterPro" id="IPR050924">
    <property type="entry name" value="Peroxiredoxin_BCP/PrxQ"/>
</dbReference>
<dbReference type="PROSITE" id="PS51352">
    <property type="entry name" value="THIOREDOXIN_2"/>
    <property type="match status" value="1"/>
</dbReference>
<evidence type="ECO:0000256" key="7">
    <source>
        <dbReference type="ARBA" id="ARBA00023157"/>
    </source>
</evidence>
<dbReference type="GO" id="GO:0045454">
    <property type="term" value="P:cell redox homeostasis"/>
    <property type="evidence" value="ECO:0007669"/>
    <property type="project" value="TreeGrafter"/>
</dbReference>
<dbReference type="CDD" id="cd03017">
    <property type="entry name" value="PRX_BCP"/>
    <property type="match status" value="1"/>
</dbReference>
<evidence type="ECO:0000313" key="16">
    <source>
        <dbReference type="Proteomes" id="UP000322981"/>
    </source>
</evidence>
<dbReference type="Proteomes" id="UP000322981">
    <property type="component" value="Unassembled WGS sequence"/>
</dbReference>
<evidence type="ECO:0000313" key="15">
    <source>
        <dbReference type="EMBL" id="KAA6186587.1"/>
    </source>
</evidence>
<evidence type="ECO:0000256" key="6">
    <source>
        <dbReference type="ARBA" id="ARBA00023002"/>
    </source>
</evidence>
<comment type="catalytic activity">
    <reaction evidence="12">
        <text>a hydroperoxide + [thioredoxin]-dithiol = an alcohol + [thioredoxin]-disulfide + H2O</text>
        <dbReference type="Rhea" id="RHEA:62620"/>
        <dbReference type="Rhea" id="RHEA-COMP:10698"/>
        <dbReference type="Rhea" id="RHEA-COMP:10700"/>
        <dbReference type="ChEBI" id="CHEBI:15377"/>
        <dbReference type="ChEBI" id="CHEBI:29950"/>
        <dbReference type="ChEBI" id="CHEBI:30879"/>
        <dbReference type="ChEBI" id="CHEBI:35924"/>
        <dbReference type="ChEBI" id="CHEBI:50058"/>
        <dbReference type="EC" id="1.11.1.24"/>
    </reaction>
</comment>
<keyword evidence="16" id="KW-1185">Reference proteome</keyword>
<comment type="function">
    <text evidence="1">Thiol-specific peroxidase that catalyzes the reduction of hydrogen peroxide and organic hydroperoxides to water and alcohols, respectively. Plays a role in cell protection against oxidative stress by detoxifying peroxides and as sensor of hydrogen peroxide-mediated signaling events.</text>
</comment>
<organism evidence="15 16">
    <name type="scientific">Thiohalocapsa marina</name>
    <dbReference type="NCBI Taxonomy" id="424902"/>
    <lineage>
        <taxon>Bacteria</taxon>
        <taxon>Pseudomonadati</taxon>
        <taxon>Pseudomonadota</taxon>
        <taxon>Gammaproteobacteria</taxon>
        <taxon>Chromatiales</taxon>
        <taxon>Chromatiaceae</taxon>
        <taxon>Thiohalocapsa</taxon>
    </lineage>
</organism>
<sequence length="160" mass="17338">MLQPGDQAPSFSLPDADMERVSSDQLLATGNLVLCFYPKDDTPGCTMEALEFTDLHDDFVAAGADLAGISCDTCASHGAFRDKHGLSVRLLADTDGEVCRRYGVWQEKEKNGEKRQGIRRSTFIIGRDGTIHHALYDVKPKGHAAAVLELTRGLGTDSVS</sequence>
<dbReference type="Pfam" id="PF00578">
    <property type="entry name" value="AhpC-TSA"/>
    <property type="match status" value="1"/>
</dbReference>
<evidence type="ECO:0000256" key="12">
    <source>
        <dbReference type="ARBA" id="ARBA00049091"/>
    </source>
</evidence>
<reference evidence="15 16" key="1">
    <citation type="submission" date="2019-09" db="EMBL/GenBank/DDBJ databases">
        <title>Whole-genome sequence of the purple sulfur bacterium Thiohalocapsa marina DSM 19078.</title>
        <authorList>
            <person name="Kyndt J.A."/>
            <person name="Meyer T.E."/>
        </authorList>
    </citation>
    <scope>NUCLEOTIDE SEQUENCE [LARGE SCALE GENOMIC DNA]</scope>
    <source>
        <strain evidence="15 16">DSM 19078</strain>
    </source>
</reference>
<keyword evidence="4" id="KW-0575">Peroxidase</keyword>
<evidence type="ECO:0000256" key="3">
    <source>
        <dbReference type="ARBA" id="ARBA00013017"/>
    </source>
</evidence>
<keyword evidence="8" id="KW-0676">Redox-active center</keyword>
<dbReference type="InterPro" id="IPR000866">
    <property type="entry name" value="AhpC/TSA"/>
</dbReference>
<keyword evidence="5" id="KW-0049">Antioxidant</keyword>
<feature type="active site" description="Cysteine sulfenic acid (-SOH) intermediate; for peroxidase activity" evidence="13">
    <location>
        <position position="45"/>
    </location>
</feature>
<dbReference type="RefSeq" id="WP_150090756.1">
    <property type="nucleotide sequence ID" value="NZ_JBFUOH010000052.1"/>
</dbReference>
<dbReference type="FunFam" id="3.40.30.10:FF:000007">
    <property type="entry name" value="Thioredoxin-dependent thiol peroxidase"/>
    <property type="match status" value="1"/>
</dbReference>
<dbReference type="Gene3D" id="3.40.30.10">
    <property type="entry name" value="Glutaredoxin"/>
    <property type="match status" value="1"/>
</dbReference>
<dbReference type="InterPro" id="IPR013766">
    <property type="entry name" value="Thioredoxin_domain"/>
</dbReference>
<feature type="domain" description="Thioredoxin" evidence="14">
    <location>
        <begin position="2"/>
        <end position="156"/>
    </location>
</feature>
<dbReference type="PANTHER" id="PTHR42801">
    <property type="entry name" value="THIOREDOXIN-DEPENDENT PEROXIDE REDUCTASE"/>
    <property type="match status" value="1"/>
</dbReference>
<evidence type="ECO:0000256" key="13">
    <source>
        <dbReference type="PIRSR" id="PIRSR000239-1"/>
    </source>
</evidence>
<dbReference type="AlphaFoldDB" id="A0A5M8FP57"/>
<dbReference type="InterPro" id="IPR024706">
    <property type="entry name" value="Peroxiredoxin_AhpC-typ"/>
</dbReference>
<evidence type="ECO:0000256" key="5">
    <source>
        <dbReference type="ARBA" id="ARBA00022862"/>
    </source>
</evidence>
<dbReference type="PIRSF" id="PIRSF000239">
    <property type="entry name" value="AHPC"/>
    <property type="match status" value="1"/>
</dbReference>
<dbReference type="GO" id="GO:0005737">
    <property type="term" value="C:cytoplasm"/>
    <property type="evidence" value="ECO:0007669"/>
    <property type="project" value="TreeGrafter"/>
</dbReference>
<dbReference type="EMBL" id="VWXX01000004">
    <property type="protein sequence ID" value="KAA6186587.1"/>
    <property type="molecule type" value="Genomic_DNA"/>
</dbReference>
<protein>
    <recommendedName>
        <fullName evidence="3">thioredoxin-dependent peroxiredoxin</fullName>
        <ecNumber evidence="3">1.11.1.24</ecNumber>
    </recommendedName>
    <alternativeName>
        <fullName evidence="9">Thioredoxin peroxidase</fullName>
    </alternativeName>
    <alternativeName>
        <fullName evidence="11">Thioredoxin-dependent peroxiredoxin Bcp</fullName>
    </alternativeName>
</protein>
<evidence type="ECO:0000256" key="2">
    <source>
        <dbReference type="ARBA" id="ARBA00011245"/>
    </source>
</evidence>
<accession>A0A5M8FP57</accession>
<comment type="caution">
    <text evidence="15">The sequence shown here is derived from an EMBL/GenBank/DDBJ whole genome shotgun (WGS) entry which is preliminary data.</text>
</comment>
<evidence type="ECO:0000259" key="14">
    <source>
        <dbReference type="PROSITE" id="PS51352"/>
    </source>
</evidence>
<gene>
    <name evidence="15" type="ORF">F2Q65_04205</name>
</gene>